<evidence type="ECO:0000256" key="4">
    <source>
        <dbReference type="SAM" id="Phobius"/>
    </source>
</evidence>
<evidence type="ECO:0000313" key="6">
    <source>
        <dbReference type="EMBL" id="MFB9752918.1"/>
    </source>
</evidence>
<keyword evidence="2" id="KW-0238">DNA-binding</keyword>
<dbReference type="InterPro" id="IPR041522">
    <property type="entry name" value="CdaR_GGDEF"/>
</dbReference>
<accession>A0ABV5VXW5</accession>
<reference evidence="6 7" key="1">
    <citation type="submission" date="2024-09" db="EMBL/GenBank/DDBJ databases">
        <authorList>
            <person name="Sun Q."/>
            <person name="Mori K."/>
        </authorList>
    </citation>
    <scope>NUCLEOTIDE SEQUENCE [LARGE SCALE GENOMIC DNA]</scope>
    <source>
        <strain evidence="6 7">JCM 12520</strain>
    </source>
</reference>
<keyword evidence="3" id="KW-0804">Transcription</keyword>
<comment type="caution">
    <text evidence="6">The sequence shown here is derived from an EMBL/GenBank/DDBJ whole genome shotgun (WGS) entry which is preliminary data.</text>
</comment>
<feature type="transmembrane region" description="Helical" evidence="4">
    <location>
        <begin position="12"/>
        <end position="31"/>
    </location>
</feature>
<keyword evidence="4" id="KW-1133">Transmembrane helix</keyword>
<dbReference type="CDD" id="cd12912">
    <property type="entry name" value="PDC2_MCP_like"/>
    <property type="match status" value="1"/>
</dbReference>
<evidence type="ECO:0000256" key="3">
    <source>
        <dbReference type="ARBA" id="ARBA00023163"/>
    </source>
</evidence>
<dbReference type="PROSITE" id="PS01124">
    <property type="entry name" value="HTH_ARAC_FAMILY_2"/>
    <property type="match status" value="1"/>
</dbReference>
<dbReference type="RefSeq" id="WP_344902887.1">
    <property type="nucleotide sequence ID" value="NZ_BAAAYO010000001.1"/>
</dbReference>
<dbReference type="EMBL" id="JBHMAG010000012">
    <property type="protein sequence ID" value="MFB9752918.1"/>
    <property type="molecule type" value="Genomic_DNA"/>
</dbReference>
<gene>
    <name evidence="6" type="ORF">ACFFNY_15240</name>
</gene>
<keyword evidence="7" id="KW-1185">Reference proteome</keyword>
<evidence type="ECO:0000256" key="1">
    <source>
        <dbReference type="ARBA" id="ARBA00023015"/>
    </source>
</evidence>
<dbReference type="InterPro" id="IPR018060">
    <property type="entry name" value="HTH_AraC"/>
</dbReference>
<feature type="transmembrane region" description="Helical" evidence="4">
    <location>
        <begin position="295"/>
        <end position="314"/>
    </location>
</feature>
<feature type="domain" description="HTH araC/xylS-type" evidence="5">
    <location>
        <begin position="660"/>
        <end position="759"/>
    </location>
</feature>
<dbReference type="InterPro" id="IPR020449">
    <property type="entry name" value="Tscrpt_reg_AraC-type_HTH"/>
</dbReference>
<dbReference type="PRINTS" id="PR00032">
    <property type="entry name" value="HTHARAC"/>
</dbReference>
<dbReference type="Pfam" id="PF17853">
    <property type="entry name" value="GGDEF_2"/>
    <property type="match status" value="1"/>
</dbReference>
<keyword evidence="1" id="KW-0805">Transcription regulation</keyword>
<name>A0ABV5VXW5_9BACL</name>
<dbReference type="PROSITE" id="PS00041">
    <property type="entry name" value="HTH_ARAC_FAMILY_1"/>
    <property type="match status" value="1"/>
</dbReference>
<dbReference type="Gene3D" id="1.10.10.60">
    <property type="entry name" value="Homeodomain-like"/>
    <property type="match status" value="2"/>
</dbReference>
<protein>
    <submittedName>
        <fullName evidence="6">Helix-turn-helix domain-containing protein</fullName>
    </submittedName>
</protein>
<proteinExistence type="predicted"/>
<dbReference type="Pfam" id="PF12833">
    <property type="entry name" value="HTH_18"/>
    <property type="match status" value="1"/>
</dbReference>
<dbReference type="Proteomes" id="UP001589619">
    <property type="component" value="Unassembled WGS sequence"/>
</dbReference>
<sequence>MRFSISGKVMVIYGSIFIAIIFLTFGLSYYGTVGRLEQDLKNTHLALLKQIDDKIEITFRTTEKDLLNLSQQVEYVYFMYDSYDDPSQKYANFFALSNKLKTIVSTNEQLSSVFVYSDASKDMMTDKSFLQRSDSADNWLAGYIDMEGYSKWISTHKVWDGDKEHNAVTHIRPYPLISSPGYRKGLVAVNITEDELFRIMGDVYDGGQQDGHTFIIDGSGGIVTHDDKSRLYTDMTDEPYIKRILGGNGNGQFTVKSGGAEQSVFYRTSAYTGWKIVSVVPQSQLYQPLESLRKLMIAIASLMVVMALTALFFVNRRTFKPLDRLAGKLSGSLRHVKAGQTGSLGYLETAFDQMFTDREQLEKRVRDSKPALKWRMVMDMLTGYRTDYASVSRQLEFIGIRLLPEMFVVCTAEFDKDGGIGPKDETLYAYALCNVAEEVINMENAGIAVDLGASSAAIIFSFAEGDEEQNHLRAFAAVEQILDIMRRQFGLLVTAGVGRCYRDMSDIPRSYDESQKALQYRMVIGSHSVISVLDLIGSDNQDYYRIIKMTDRIVEALRQTEYGKLNEFVAELFREAVGGGLSPELLRQLSYELVMKSLQGIAATGIDTEETLAGLGNLHERIGRCSGWKDLEDIVLAALEQMARKIEDKRMQRGSHKAIEKMVAYIQEHYGQSEFSLDRLADKFELSPTYISKLFKEHMERNFIDYLIEIRINASKELLLDKNRKVNDVAEAVGYTNTRSFLRAFKKYTGMTPSEYRDSAIASQASPE</sequence>
<dbReference type="InterPro" id="IPR009057">
    <property type="entry name" value="Homeodomain-like_sf"/>
</dbReference>
<dbReference type="PANTHER" id="PTHR43280:SF28">
    <property type="entry name" value="HTH-TYPE TRANSCRIPTIONAL ACTIVATOR RHAS"/>
    <property type="match status" value="1"/>
</dbReference>
<keyword evidence="4" id="KW-0472">Membrane</keyword>
<dbReference type="SMART" id="SM00342">
    <property type="entry name" value="HTH_ARAC"/>
    <property type="match status" value="1"/>
</dbReference>
<dbReference type="InterPro" id="IPR018062">
    <property type="entry name" value="HTH_AraC-typ_CS"/>
</dbReference>
<dbReference type="PANTHER" id="PTHR43280">
    <property type="entry name" value="ARAC-FAMILY TRANSCRIPTIONAL REGULATOR"/>
    <property type="match status" value="1"/>
</dbReference>
<keyword evidence="4" id="KW-0812">Transmembrane</keyword>
<evidence type="ECO:0000256" key="2">
    <source>
        <dbReference type="ARBA" id="ARBA00023125"/>
    </source>
</evidence>
<dbReference type="SUPFAM" id="SSF46689">
    <property type="entry name" value="Homeodomain-like"/>
    <property type="match status" value="1"/>
</dbReference>
<evidence type="ECO:0000259" key="5">
    <source>
        <dbReference type="PROSITE" id="PS01124"/>
    </source>
</evidence>
<organism evidence="6 7">
    <name type="scientific">Paenibacillus hodogayensis</name>
    <dbReference type="NCBI Taxonomy" id="279208"/>
    <lineage>
        <taxon>Bacteria</taxon>
        <taxon>Bacillati</taxon>
        <taxon>Bacillota</taxon>
        <taxon>Bacilli</taxon>
        <taxon>Bacillales</taxon>
        <taxon>Paenibacillaceae</taxon>
        <taxon>Paenibacillus</taxon>
    </lineage>
</organism>
<dbReference type="Gene3D" id="3.30.450.20">
    <property type="entry name" value="PAS domain"/>
    <property type="match status" value="1"/>
</dbReference>
<evidence type="ECO:0000313" key="7">
    <source>
        <dbReference type="Proteomes" id="UP001589619"/>
    </source>
</evidence>